<dbReference type="PROSITE" id="PS50061">
    <property type="entry name" value="ETS_DOMAIN_3"/>
    <property type="match status" value="1"/>
</dbReference>
<evidence type="ECO:0000256" key="8">
    <source>
        <dbReference type="SAM" id="MobiDB-lite"/>
    </source>
</evidence>
<evidence type="ECO:0000256" key="7">
    <source>
        <dbReference type="RuleBase" id="RU004019"/>
    </source>
</evidence>
<feature type="compositionally biased region" description="Basic and acidic residues" evidence="8">
    <location>
        <begin position="253"/>
        <end position="264"/>
    </location>
</feature>
<dbReference type="GO" id="GO:0005634">
    <property type="term" value="C:nucleus"/>
    <property type="evidence" value="ECO:0007669"/>
    <property type="project" value="UniProtKB-SubCell"/>
</dbReference>
<keyword evidence="3" id="KW-0805">Transcription regulation</keyword>
<dbReference type="GO" id="GO:0030154">
    <property type="term" value="P:cell differentiation"/>
    <property type="evidence" value="ECO:0007669"/>
    <property type="project" value="TreeGrafter"/>
</dbReference>
<dbReference type="InterPro" id="IPR000418">
    <property type="entry name" value="Ets_dom"/>
</dbReference>
<dbReference type="PANTHER" id="PTHR11849">
    <property type="entry name" value="ETS"/>
    <property type="match status" value="1"/>
</dbReference>
<comment type="subcellular location">
    <subcellularLocation>
        <location evidence="1 7">Nucleus</location>
    </subcellularLocation>
</comment>
<dbReference type="Gene3D" id="1.10.10.10">
    <property type="entry name" value="Winged helix-like DNA-binding domain superfamily/Winged helix DNA-binding domain"/>
    <property type="match status" value="1"/>
</dbReference>
<dbReference type="SUPFAM" id="SSF46785">
    <property type="entry name" value="Winged helix' DNA-binding domain"/>
    <property type="match status" value="1"/>
</dbReference>
<dbReference type="InterPro" id="IPR013761">
    <property type="entry name" value="SAM/pointed_sf"/>
</dbReference>
<evidence type="ECO:0000259" key="10">
    <source>
        <dbReference type="PROSITE" id="PS51433"/>
    </source>
</evidence>
<comment type="caution">
    <text evidence="11">The sequence shown here is derived from an EMBL/GenBank/DDBJ whole genome shotgun (WGS) entry which is preliminary data.</text>
</comment>
<keyword evidence="12" id="KW-1185">Reference proteome</keyword>
<keyword evidence="4 7" id="KW-0238">DNA-binding</keyword>
<dbReference type="EMBL" id="JAPFRF010000005">
    <property type="protein sequence ID" value="KAJ7331830.1"/>
    <property type="molecule type" value="Genomic_DNA"/>
</dbReference>
<feature type="region of interest" description="Disordered" evidence="8">
    <location>
        <begin position="198"/>
        <end position="265"/>
    </location>
</feature>
<dbReference type="SUPFAM" id="SSF47769">
    <property type="entry name" value="SAM/Pointed domain"/>
    <property type="match status" value="1"/>
</dbReference>
<gene>
    <name evidence="11" type="ORF">JRQ81_014010</name>
</gene>
<dbReference type="InterPro" id="IPR036388">
    <property type="entry name" value="WH-like_DNA-bd_sf"/>
</dbReference>
<proteinExistence type="inferred from homology"/>
<dbReference type="PRINTS" id="PR00454">
    <property type="entry name" value="ETSDOMAIN"/>
</dbReference>
<dbReference type="InterPro" id="IPR003118">
    <property type="entry name" value="Pointed_dom"/>
</dbReference>
<sequence length="371" mass="42347">MAGSCEISNLFSNYISAIYQQEETPPDPDLLTHLVDDDNTSLTVSNNTHTAMETTGKPTWYGEMPHCWSKSQVLEWISYHVEKNKYDASAIDFSCCNMDGYTLCQYSRDQLGIIFGSLGDELYDRLHEITSVSDELSWIMSVLKSQDVSQEALLDSSSLELGNSCSEDNLCELKFANLFPQPDLGYISGAMSPDSSVSFAGTMSQSPQSQDSGGSDLDLDSTDIKHSPFSCDGDTECKKEDLKKRKRGRPRKVSKDNRDCLETKKSKHSPRGIHLWEFIRDILIHPEMNEGLLKWEDRQEGIFKFLRSEAVAQLWGQKKKNSSMTYEKLSRAMRYYYKREILERVDGRRLVYKFGKNSSGWKEDEVQDRKS</sequence>
<accession>A0A9Q1B331</accession>
<evidence type="ECO:0000256" key="5">
    <source>
        <dbReference type="ARBA" id="ARBA00023163"/>
    </source>
</evidence>
<comment type="similarity">
    <text evidence="2 7">Belongs to the ETS family.</text>
</comment>
<evidence type="ECO:0000313" key="12">
    <source>
        <dbReference type="Proteomes" id="UP001142489"/>
    </source>
</evidence>
<dbReference type="GO" id="GO:0001228">
    <property type="term" value="F:DNA-binding transcription activator activity, RNA polymerase II-specific"/>
    <property type="evidence" value="ECO:0007669"/>
    <property type="project" value="UniProtKB-ARBA"/>
</dbReference>
<dbReference type="Pfam" id="PF00178">
    <property type="entry name" value="Ets"/>
    <property type="match status" value="1"/>
</dbReference>
<organism evidence="11 12">
    <name type="scientific">Phrynocephalus forsythii</name>
    <dbReference type="NCBI Taxonomy" id="171643"/>
    <lineage>
        <taxon>Eukaryota</taxon>
        <taxon>Metazoa</taxon>
        <taxon>Chordata</taxon>
        <taxon>Craniata</taxon>
        <taxon>Vertebrata</taxon>
        <taxon>Euteleostomi</taxon>
        <taxon>Lepidosauria</taxon>
        <taxon>Squamata</taxon>
        <taxon>Bifurcata</taxon>
        <taxon>Unidentata</taxon>
        <taxon>Episquamata</taxon>
        <taxon>Toxicofera</taxon>
        <taxon>Iguania</taxon>
        <taxon>Acrodonta</taxon>
        <taxon>Agamidae</taxon>
        <taxon>Agaminae</taxon>
        <taxon>Phrynocephalus</taxon>
    </lineage>
</organism>
<dbReference type="Pfam" id="PF02198">
    <property type="entry name" value="SAM_PNT"/>
    <property type="match status" value="1"/>
</dbReference>
<feature type="compositionally biased region" description="Low complexity" evidence="8">
    <location>
        <begin position="204"/>
        <end position="216"/>
    </location>
</feature>
<dbReference type="Gene3D" id="1.10.150.50">
    <property type="entry name" value="Transcription Factor, Ets-1"/>
    <property type="match status" value="1"/>
</dbReference>
<keyword evidence="6 7" id="KW-0539">Nucleus</keyword>
<dbReference type="GO" id="GO:1990837">
    <property type="term" value="F:sequence-specific double-stranded DNA binding"/>
    <property type="evidence" value="ECO:0007669"/>
    <property type="project" value="UniProtKB-ARBA"/>
</dbReference>
<evidence type="ECO:0000256" key="4">
    <source>
        <dbReference type="ARBA" id="ARBA00023125"/>
    </source>
</evidence>
<dbReference type="SMART" id="SM00251">
    <property type="entry name" value="SAM_PNT"/>
    <property type="match status" value="1"/>
</dbReference>
<feature type="domain" description="ETS" evidence="9">
    <location>
        <begin position="273"/>
        <end position="355"/>
    </location>
</feature>
<dbReference type="AlphaFoldDB" id="A0A9Q1B331"/>
<keyword evidence="5" id="KW-0804">Transcription</keyword>
<dbReference type="OrthoDB" id="5961210at2759"/>
<reference evidence="11" key="1">
    <citation type="journal article" date="2023" name="DNA Res.">
        <title>Chromosome-level genome assembly of Phrynocephalus forsythii using third-generation DNA sequencing and Hi-C analysis.</title>
        <authorList>
            <person name="Qi Y."/>
            <person name="Zhao W."/>
            <person name="Zhao Y."/>
            <person name="Niu C."/>
            <person name="Cao S."/>
            <person name="Zhang Y."/>
        </authorList>
    </citation>
    <scope>NUCLEOTIDE SEQUENCE</scope>
    <source>
        <tissue evidence="11">Muscle</tissue>
    </source>
</reference>
<evidence type="ECO:0000256" key="6">
    <source>
        <dbReference type="ARBA" id="ARBA00023242"/>
    </source>
</evidence>
<dbReference type="InterPro" id="IPR046328">
    <property type="entry name" value="ETS_fam"/>
</dbReference>
<dbReference type="FunFam" id="1.10.10.10:FF:000136">
    <property type="entry name" value="ETS homologous factor isoform X1"/>
    <property type="match status" value="1"/>
</dbReference>
<dbReference type="PROSITE" id="PS51433">
    <property type="entry name" value="PNT"/>
    <property type="match status" value="1"/>
</dbReference>
<feature type="domain" description="PNT" evidence="10">
    <location>
        <begin position="47"/>
        <end position="133"/>
    </location>
</feature>
<dbReference type="SMART" id="SM00413">
    <property type="entry name" value="ETS"/>
    <property type="match status" value="1"/>
</dbReference>
<name>A0A9Q1B331_9SAUR</name>
<evidence type="ECO:0000256" key="3">
    <source>
        <dbReference type="ARBA" id="ARBA00023015"/>
    </source>
</evidence>
<dbReference type="PANTHER" id="PTHR11849:SF13">
    <property type="entry name" value="ETS-RELATED TRANSCRIPTION FACTOR ELF-3"/>
    <property type="match status" value="1"/>
</dbReference>
<dbReference type="Proteomes" id="UP001142489">
    <property type="component" value="Unassembled WGS sequence"/>
</dbReference>
<evidence type="ECO:0000313" key="11">
    <source>
        <dbReference type="EMBL" id="KAJ7331830.1"/>
    </source>
</evidence>
<evidence type="ECO:0000256" key="1">
    <source>
        <dbReference type="ARBA" id="ARBA00004123"/>
    </source>
</evidence>
<dbReference type="InterPro" id="IPR036390">
    <property type="entry name" value="WH_DNA-bd_sf"/>
</dbReference>
<evidence type="ECO:0000259" key="9">
    <source>
        <dbReference type="PROSITE" id="PS50061"/>
    </source>
</evidence>
<protein>
    <recommendedName>
        <fullName evidence="13">ETS-related transcription factor Elf-3</fullName>
    </recommendedName>
</protein>
<evidence type="ECO:0008006" key="13">
    <source>
        <dbReference type="Google" id="ProtNLM"/>
    </source>
</evidence>
<evidence type="ECO:0000256" key="2">
    <source>
        <dbReference type="ARBA" id="ARBA00005562"/>
    </source>
</evidence>